<evidence type="ECO:0000313" key="7">
    <source>
        <dbReference type="EnsemblMetazoa" id="ACUA004509-PA"/>
    </source>
</evidence>
<dbReference type="STRING" id="139723.A0A182LXS9"/>
<dbReference type="GO" id="GO:0050909">
    <property type="term" value="P:sensory perception of taste"/>
    <property type="evidence" value="ECO:0007669"/>
    <property type="project" value="InterPro"/>
</dbReference>
<keyword evidence="2" id="KW-1003">Cell membrane</keyword>
<reference evidence="8" key="1">
    <citation type="submission" date="2013-09" db="EMBL/GenBank/DDBJ databases">
        <title>The Genome Sequence of Anopheles culicifacies species A.</title>
        <authorList>
            <consortium name="The Broad Institute Genomics Platform"/>
            <person name="Neafsey D.E."/>
            <person name="Besansky N."/>
            <person name="Howell P."/>
            <person name="Walton C."/>
            <person name="Young S.K."/>
            <person name="Zeng Q."/>
            <person name="Gargeya S."/>
            <person name="Fitzgerald M."/>
            <person name="Haas B."/>
            <person name="Abouelleil A."/>
            <person name="Allen A.W."/>
            <person name="Alvarado L."/>
            <person name="Arachchi H.M."/>
            <person name="Berlin A.M."/>
            <person name="Chapman S.B."/>
            <person name="Gainer-Dewar J."/>
            <person name="Goldberg J."/>
            <person name="Griggs A."/>
            <person name="Gujja S."/>
            <person name="Hansen M."/>
            <person name="Howarth C."/>
            <person name="Imamovic A."/>
            <person name="Ireland A."/>
            <person name="Larimer J."/>
            <person name="McCowan C."/>
            <person name="Murphy C."/>
            <person name="Pearson M."/>
            <person name="Poon T.W."/>
            <person name="Priest M."/>
            <person name="Roberts A."/>
            <person name="Saif S."/>
            <person name="Shea T."/>
            <person name="Sisk P."/>
            <person name="Sykes S."/>
            <person name="Wortman J."/>
            <person name="Nusbaum C."/>
            <person name="Birren B."/>
        </authorList>
    </citation>
    <scope>NUCLEOTIDE SEQUENCE [LARGE SCALE GENOMIC DNA]</scope>
    <source>
        <strain evidence="8">A-37</strain>
    </source>
</reference>
<feature type="transmembrane region" description="Helical" evidence="6">
    <location>
        <begin position="29"/>
        <end position="52"/>
    </location>
</feature>
<keyword evidence="4 6" id="KW-1133">Transmembrane helix</keyword>
<comment type="subcellular location">
    <subcellularLocation>
        <location evidence="1">Cell membrane</location>
        <topology evidence="1">Multi-pass membrane protein</topology>
    </subcellularLocation>
</comment>
<protein>
    <submittedName>
        <fullName evidence="7">Uncharacterized protein</fullName>
    </submittedName>
</protein>
<evidence type="ECO:0000256" key="3">
    <source>
        <dbReference type="ARBA" id="ARBA00022692"/>
    </source>
</evidence>
<keyword evidence="3 6" id="KW-0812">Transmembrane</keyword>
<evidence type="ECO:0000256" key="6">
    <source>
        <dbReference type="SAM" id="Phobius"/>
    </source>
</evidence>
<dbReference type="EnsemblMetazoa" id="ACUA004509-RA">
    <property type="protein sequence ID" value="ACUA004509-PA"/>
    <property type="gene ID" value="ACUA004509"/>
</dbReference>
<evidence type="ECO:0000256" key="1">
    <source>
        <dbReference type="ARBA" id="ARBA00004651"/>
    </source>
</evidence>
<feature type="transmembrane region" description="Helical" evidence="6">
    <location>
        <begin position="58"/>
        <end position="80"/>
    </location>
</feature>
<accession>A0A182LXS9</accession>
<sequence length="262" mass="30032">MEMFVNHAVFKLFGLMPIFNYGDQLWKSLLNVCYSLCVIAFVVLQQFNIYIIQQEQDLSGWFIITSVLVASFVILVQALATGTGMQQLMVELMEINSLLGGVKRRTRHFTATFYTLYSAGIGRNVFRTFLLIHLEMRAPTLGFPLVVPMIIVLVRVNLQIYLMELIASLLDAIATELSVSLVDDDRYTMDEANATHQYRRILQRTEYLFGRLQKCLLMVNTLFGWSTAAIVVVVFIAITFQFRIPMYPMPFYGRSLHILQNG</sequence>
<dbReference type="VEuPathDB" id="VectorBase:ACUA004509"/>
<feature type="transmembrane region" description="Helical" evidence="6">
    <location>
        <begin position="222"/>
        <end position="242"/>
    </location>
</feature>
<dbReference type="AlphaFoldDB" id="A0A182LXS9"/>
<keyword evidence="8" id="KW-1185">Reference proteome</keyword>
<evidence type="ECO:0000256" key="5">
    <source>
        <dbReference type="ARBA" id="ARBA00023136"/>
    </source>
</evidence>
<proteinExistence type="predicted"/>
<evidence type="ECO:0000256" key="4">
    <source>
        <dbReference type="ARBA" id="ARBA00022989"/>
    </source>
</evidence>
<organism evidence="7 8">
    <name type="scientific">Anopheles culicifacies</name>
    <dbReference type="NCBI Taxonomy" id="139723"/>
    <lineage>
        <taxon>Eukaryota</taxon>
        <taxon>Metazoa</taxon>
        <taxon>Ecdysozoa</taxon>
        <taxon>Arthropoda</taxon>
        <taxon>Hexapoda</taxon>
        <taxon>Insecta</taxon>
        <taxon>Pterygota</taxon>
        <taxon>Neoptera</taxon>
        <taxon>Endopterygota</taxon>
        <taxon>Diptera</taxon>
        <taxon>Nematocera</taxon>
        <taxon>Culicoidea</taxon>
        <taxon>Culicidae</taxon>
        <taxon>Anophelinae</taxon>
        <taxon>Anopheles</taxon>
        <taxon>culicifacies species complex</taxon>
    </lineage>
</organism>
<keyword evidence="5 6" id="KW-0472">Membrane</keyword>
<feature type="transmembrane region" description="Helical" evidence="6">
    <location>
        <begin position="141"/>
        <end position="162"/>
    </location>
</feature>
<dbReference type="Proteomes" id="UP000075883">
    <property type="component" value="Unassembled WGS sequence"/>
</dbReference>
<dbReference type="Pfam" id="PF08395">
    <property type="entry name" value="7tm_7"/>
    <property type="match status" value="1"/>
</dbReference>
<dbReference type="EMBL" id="AXCM01000922">
    <property type="status" value="NOT_ANNOTATED_CDS"/>
    <property type="molecule type" value="Genomic_DNA"/>
</dbReference>
<dbReference type="GO" id="GO:0005886">
    <property type="term" value="C:plasma membrane"/>
    <property type="evidence" value="ECO:0007669"/>
    <property type="project" value="UniProtKB-SubCell"/>
</dbReference>
<reference evidence="7" key="2">
    <citation type="submission" date="2020-05" db="UniProtKB">
        <authorList>
            <consortium name="EnsemblMetazoa"/>
        </authorList>
    </citation>
    <scope>IDENTIFICATION</scope>
    <source>
        <strain evidence="7">A-37</strain>
    </source>
</reference>
<evidence type="ECO:0000313" key="8">
    <source>
        <dbReference type="Proteomes" id="UP000075883"/>
    </source>
</evidence>
<dbReference type="InterPro" id="IPR013604">
    <property type="entry name" value="7TM_chemorcpt"/>
</dbReference>
<evidence type="ECO:0000256" key="2">
    <source>
        <dbReference type="ARBA" id="ARBA00022475"/>
    </source>
</evidence>
<name>A0A182LXS9_9DIPT</name>